<dbReference type="EMBL" id="JARJJS010000001">
    <property type="protein sequence ID" value="MDF4024135.1"/>
    <property type="molecule type" value="Genomic_DNA"/>
</dbReference>
<evidence type="ECO:0000313" key="1">
    <source>
        <dbReference type="EMBL" id="MDF4024135.1"/>
    </source>
</evidence>
<reference evidence="1 2" key="1">
    <citation type="journal article" date="2024" name="Curr. Microbiol.">
        <title>Luteibacter sahnii sp. nov., A Novel Yellow-Colored Xanthomonadin Pigment Producing Probiotic Bacterium from Healthy Rice Seed Microbiome.</title>
        <authorList>
            <person name="Jaiswal G."/>
            <person name="Rana R."/>
            <person name="Nayak P.K."/>
            <person name="Chouhan R."/>
            <person name="Gandhi S.G."/>
            <person name="Patel H.K."/>
            <person name="Patil P.B."/>
        </authorList>
    </citation>
    <scope>NUCLEOTIDE SEQUENCE [LARGE SCALE GENOMIC DNA]</scope>
    <source>
        <strain evidence="1 2">PPL201</strain>
    </source>
</reference>
<organism evidence="1 2">
    <name type="scientific">Luteibacter sahnii</name>
    <dbReference type="NCBI Taxonomy" id="3021977"/>
    <lineage>
        <taxon>Bacteria</taxon>
        <taxon>Pseudomonadati</taxon>
        <taxon>Pseudomonadota</taxon>
        <taxon>Gammaproteobacteria</taxon>
        <taxon>Lysobacterales</taxon>
        <taxon>Rhodanobacteraceae</taxon>
        <taxon>Luteibacter</taxon>
    </lineage>
</organism>
<proteinExistence type="predicted"/>
<accession>A0ABT6B7T0</accession>
<sequence>MIVYSELHPVSPGIERLLARIAHMTAIGGGVKVSDESMPFEAHLVRKYPTEN</sequence>
<keyword evidence="2" id="KW-1185">Reference proteome</keyword>
<gene>
    <name evidence="1" type="ORF">P3W24_04010</name>
</gene>
<name>A0ABT6B7T0_9GAMM</name>
<dbReference type="Proteomes" id="UP001528850">
    <property type="component" value="Unassembled WGS sequence"/>
</dbReference>
<protein>
    <submittedName>
        <fullName evidence="1">Uncharacterized protein</fullName>
    </submittedName>
</protein>
<comment type="caution">
    <text evidence="1">The sequence shown here is derived from an EMBL/GenBank/DDBJ whole genome shotgun (WGS) entry which is preliminary data.</text>
</comment>
<evidence type="ECO:0000313" key="2">
    <source>
        <dbReference type="Proteomes" id="UP001528850"/>
    </source>
</evidence>